<keyword evidence="3" id="KW-0676">Redox-active center</keyword>
<dbReference type="Proteomes" id="UP001196873">
    <property type="component" value="Unassembled WGS sequence"/>
</dbReference>
<evidence type="ECO:0000256" key="4">
    <source>
        <dbReference type="SAM" id="SignalP"/>
    </source>
</evidence>
<dbReference type="PANTHER" id="PTHR42852">
    <property type="entry name" value="THIOL:DISULFIDE INTERCHANGE PROTEIN DSBE"/>
    <property type="match status" value="1"/>
</dbReference>
<dbReference type="PANTHER" id="PTHR42852:SF6">
    <property type="entry name" value="THIOL:DISULFIDE INTERCHANGE PROTEIN DSBE"/>
    <property type="match status" value="1"/>
</dbReference>
<feature type="domain" description="Thioredoxin" evidence="5">
    <location>
        <begin position="38"/>
        <end position="180"/>
    </location>
</feature>
<dbReference type="GO" id="GO:0016209">
    <property type="term" value="F:antioxidant activity"/>
    <property type="evidence" value="ECO:0007669"/>
    <property type="project" value="InterPro"/>
</dbReference>
<dbReference type="InterPro" id="IPR000866">
    <property type="entry name" value="AhpC/TSA"/>
</dbReference>
<feature type="signal peptide" evidence="4">
    <location>
        <begin position="1"/>
        <end position="22"/>
    </location>
</feature>
<evidence type="ECO:0000313" key="7">
    <source>
        <dbReference type="Proteomes" id="UP001196873"/>
    </source>
</evidence>
<sequence length="180" mass="20241">MKLKRLLIVAVALIGSIVIANAQENNTDEDSKYAVEMVKAGTKAPNFQLKTVDGKSFKLSSLKGKVVVLDFWASWCPDCRKDAPNIVRMYREFKDKGVVFVGVSFDTEKANWEKAIEKYSMEYTAVSELKKMRESTIAKQYGVKWIPAMVVIDKKGNVVLSTVLSEKVEKKLTELTATKH</sequence>
<name>A0AAW4NTG7_9BACT</name>
<dbReference type="GO" id="GO:0016491">
    <property type="term" value="F:oxidoreductase activity"/>
    <property type="evidence" value="ECO:0007669"/>
    <property type="project" value="InterPro"/>
</dbReference>
<dbReference type="InterPro" id="IPR050553">
    <property type="entry name" value="Thioredoxin_ResA/DsbE_sf"/>
</dbReference>
<dbReference type="Pfam" id="PF00578">
    <property type="entry name" value="AhpC-TSA"/>
    <property type="match status" value="1"/>
</dbReference>
<evidence type="ECO:0000259" key="5">
    <source>
        <dbReference type="PROSITE" id="PS51352"/>
    </source>
</evidence>
<dbReference type="PROSITE" id="PS51352">
    <property type="entry name" value="THIOREDOXIN_2"/>
    <property type="match status" value="1"/>
</dbReference>
<organism evidence="6 7">
    <name type="scientific">Segatella salivae</name>
    <dbReference type="NCBI Taxonomy" id="228604"/>
    <lineage>
        <taxon>Bacteria</taxon>
        <taxon>Pseudomonadati</taxon>
        <taxon>Bacteroidota</taxon>
        <taxon>Bacteroidia</taxon>
        <taxon>Bacteroidales</taxon>
        <taxon>Prevotellaceae</taxon>
        <taxon>Segatella</taxon>
    </lineage>
</organism>
<keyword evidence="4" id="KW-0732">Signal</keyword>
<dbReference type="RefSeq" id="WP_219428058.1">
    <property type="nucleotide sequence ID" value="NZ_JAHXRD010000016.1"/>
</dbReference>
<comment type="caution">
    <text evidence="6">The sequence shown here is derived from an EMBL/GenBank/DDBJ whole genome shotgun (WGS) entry which is preliminary data.</text>
</comment>
<evidence type="ECO:0000313" key="6">
    <source>
        <dbReference type="EMBL" id="MBW4866491.1"/>
    </source>
</evidence>
<dbReference type="InterPro" id="IPR013766">
    <property type="entry name" value="Thioredoxin_domain"/>
</dbReference>
<dbReference type="CDD" id="cd02966">
    <property type="entry name" value="TlpA_like_family"/>
    <property type="match status" value="1"/>
</dbReference>
<proteinExistence type="predicted"/>
<dbReference type="EMBL" id="JAHXRF010000017">
    <property type="protein sequence ID" value="MBW4866491.1"/>
    <property type="molecule type" value="Genomic_DNA"/>
</dbReference>
<feature type="chain" id="PRO_5043576901" evidence="4">
    <location>
        <begin position="23"/>
        <end position="180"/>
    </location>
</feature>
<dbReference type="GO" id="GO:0017004">
    <property type="term" value="P:cytochrome complex assembly"/>
    <property type="evidence" value="ECO:0007669"/>
    <property type="project" value="UniProtKB-KW"/>
</dbReference>
<gene>
    <name evidence="6" type="ORF">KZY68_10880</name>
</gene>
<reference evidence="6" key="1">
    <citation type="submission" date="2021-07" db="EMBL/GenBank/DDBJ databases">
        <title>Genomic diversity and antimicrobial resistance of Prevotella spp. isolated from chronic lung disease airways.</title>
        <authorList>
            <person name="Webb K.A."/>
            <person name="Olagoke O.S."/>
            <person name="Baird T."/>
            <person name="Neill J."/>
            <person name="Pham A."/>
            <person name="Wells T.J."/>
            <person name="Ramsay K.A."/>
            <person name="Bell S.C."/>
            <person name="Sarovich D.S."/>
            <person name="Price E.P."/>
        </authorList>
    </citation>
    <scope>NUCLEOTIDE SEQUENCE</scope>
    <source>
        <strain evidence="6">SCHI0047.S.3</strain>
    </source>
</reference>
<evidence type="ECO:0000256" key="1">
    <source>
        <dbReference type="ARBA" id="ARBA00022748"/>
    </source>
</evidence>
<dbReference type="AlphaFoldDB" id="A0AAW4NTG7"/>
<accession>A0AAW4NTG7</accession>
<protein>
    <submittedName>
        <fullName evidence="6">TlpA family protein disulfide reductase</fullName>
    </submittedName>
</protein>
<keyword evidence="1" id="KW-0201">Cytochrome c-type biogenesis</keyword>
<evidence type="ECO:0000256" key="2">
    <source>
        <dbReference type="ARBA" id="ARBA00023157"/>
    </source>
</evidence>
<keyword evidence="2" id="KW-1015">Disulfide bond</keyword>
<evidence type="ECO:0000256" key="3">
    <source>
        <dbReference type="ARBA" id="ARBA00023284"/>
    </source>
</evidence>